<accession>A0A9D1GA08</accession>
<dbReference type="AlphaFoldDB" id="A0A9D1GA08"/>
<proteinExistence type="predicted"/>
<evidence type="ECO:0000313" key="2">
    <source>
        <dbReference type="Proteomes" id="UP000886833"/>
    </source>
</evidence>
<comment type="caution">
    <text evidence="1">The sequence shown here is derived from an EMBL/GenBank/DDBJ whole genome shotgun (WGS) entry which is preliminary data.</text>
</comment>
<gene>
    <name evidence="1" type="ORF">IAB59_02130</name>
</gene>
<reference evidence="1" key="1">
    <citation type="submission" date="2020-10" db="EMBL/GenBank/DDBJ databases">
        <authorList>
            <person name="Gilroy R."/>
        </authorList>
    </citation>
    <scope>NUCLEOTIDE SEQUENCE</scope>
    <source>
        <strain evidence="1">CHK195-26880</strain>
    </source>
</reference>
<dbReference type="Proteomes" id="UP000886833">
    <property type="component" value="Unassembled WGS sequence"/>
</dbReference>
<name>A0A9D1GA08_9FIRM</name>
<reference evidence="1" key="2">
    <citation type="journal article" date="2021" name="PeerJ">
        <title>Extensive microbial diversity within the chicken gut microbiome revealed by metagenomics and culture.</title>
        <authorList>
            <person name="Gilroy R."/>
            <person name="Ravi A."/>
            <person name="Getino M."/>
            <person name="Pursley I."/>
            <person name="Horton D.L."/>
            <person name="Alikhan N.F."/>
            <person name="Baker D."/>
            <person name="Gharbi K."/>
            <person name="Hall N."/>
            <person name="Watson M."/>
            <person name="Adriaenssens E.M."/>
            <person name="Foster-Nyarko E."/>
            <person name="Jarju S."/>
            <person name="Secka A."/>
            <person name="Antonio M."/>
            <person name="Oren A."/>
            <person name="Chaudhuri R.R."/>
            <person name="La Ragione R."/>
            <person name="Hildebrand F."/>
            <person name="Pallen M.J."/>
        </authorList>
    </citation>
    <scope>NUCLEOTIDE SEQUENCE</scope>
    <source>
        <strain evidence="1">CHK195-26880</strain>
    </source>
</reference>
<dbReference type="EMBL" id="DVKQ01000027">
    <property type="protein sequence ID" value="HIT37262.1"/>
    <property type="molecule type" value="Genomic_DNA"/>
</dbReference>
<evidence type="ECO:0000313" key="1">
    <source>
        <dbReference type="EMBL" id="HIT37262.1"/>
    </source>
</evidence>
<sequence length="163" mass="18926">MNTIKEIREKQNQIITMINAAFDEIVTNIEKQNLNINPYESIYESSYPITNVTGFKGRKPIAVIIDDNRIITPTWKKVIQSILQEVVKDQEMKNKLLALSDKLLGKVRSRLSKNKDIMHAPVEICDGLYIETHYDTETLMRLLVQILEELSYDYSNIKIIIKN</sequence>
<organism evidence="1 2">
    <name type="scientific">Candidatus Onthousia faecipullorum</name>
    <dbReference type="NCBI Taxonomy" id="2840887"/>
    <lineage>
        <taxon>Bacteria</taxon>
        <taxon>Bacillati</taxon>
        <taxon>Bacillota</taxon>
        <taxon>Bacilli</taxon>
        <taxon>Candidatus Onthousia</taxon>
    </lineage>
</organism>
<protein>
    <submittedName>
        <fullName evidence="1">Uncharacterized protein</fullName>
    </submittedName>
</protein>